<comment type="caution">
    <text evidence="1">The sequence shown here is derived from an EMBL/GenBank/DDBJ whole genome shotgun (WGS) entry which is preliminary data.</text>
</comment>
<organism evidence="1 2">
    <name type="scientific">Natronoflexus pectinivorans</name>
    <dbReference type="NCBI Taxonomy" id="682526"/>
    <lineage>
        <taxon>Bacteria</taxon>
        <taxon>Pseudomonadati</taxon>
        <taxon>Bacteroidota</taxon>
        <taxon>Bacteroidia</taxon>
        <taxon>Marinilabiliales</taxon>
        <taxon>Marinilabiliaceae</taxon>
        <taxon>Natronoflexus</taxon>
    </lineage>
</organism>
<proteinExistence type="predicted"/>
<dbReference type="Proteomes" id="UP000295221">
    <property type="component" value="Unassembled WGS sequence"/>
</dbReference>
<gene>
    <name evidence="1" type="ORF">EV194_11352</name>
</gene>
<protein>
    <recommendedName>
        <fullName evidence="3">Lipocalin-like protein</fullName>
    </recommendedName>
</protein>
<evidence type="ECO:0000313" key="2">
    <source>
        <dbReference type="Proteomes" id="UP000295221"/>
    </source>
</evidence>
<dbReference type="AlphaFoldDB" id="A0A4R2GDI3"/>
<evidence type="ECO:0000313" key="1">
    <source>
        <dbReference type="EMBL" id="TCO06137.1"/>
    </source>
</evidence>
<name>A0A4R2GDI3_9BACT</name>
<dbReference type="PROSITE" id="PS51257">
    <property type="entry name" value="PROKAR_LIPOPROTEIN"/>
    <property type="match status" value="1"/>
</dbReference>
<dbReference type="OrthoDB" id="1119410at2"/>
<dbReference type="RefSeq" id="WP_132434743.1">
    <property type="nucleotide sequence ID" value="NZ_SLWK01000013.1"/>
</dbReference>
<reference evidence="1 2" key="1">
    <citation type="submission" date="2019-03" db="EMBL/GenBank/DDBJ databases">
        <title>Genomic Encyclopedia of Type Strains, Phase IV (KMG-IV): sequencing the most valuable type-strain genomes for metagenomic binning, comparative biology and taxonomic classification.</title>
        <authorList>
            <person name="Goeker M."/>
        </authorList>
    </citation>
    <scope>NUCLEOTIDE SEQUENCE [LARGE SCALE GENOMIC DNA]</scope>
    <source>
        <strain evidence="1 2">DSM 24179</strain>
    </source>
</reference>
<accession>A0A4R2GDI3</accession>
<sequence length="119" mass="13916">MKKFLYFFGLSILVVLIFTGCDKDDDFDEALLPGKWQSGTLFERYFANGTGYRWNTADDVQEDEAQDYTWTLVKDELTQIHIMEIGGNVPRYYTVTELTSTRLRYEGHGRTFSFTRVNE</sequence>
<keyword evidence="2" id="KW-1185">Reference proteome</keyword>
<evidence type="ECO:0008006" key="3">
    <source>
        <dbReference type="Google" id="ProtNLM"/>
    </source>
</evidence>
<dbReference type="EMBL" id="SLWK01000013">
    <property type="protein sequence ID" value="TCO06137.1"/>
    <property type="molecule type" value="Genomic_DNA"/>
</dbReference>